<sequence length="51" mass="6003">MSIRAHTIGLPPGICRNRINSHLMENVQMTCLIYQGMLLRRKQWESSSRKF</sequence>
<evidence type="ECO:0000313" key="2">
    <source>
        <dbReference type="Proteomes" id="UP000298652"/>
    </source>
</evidence>
<proteinExistence type="predicted"/>
<evidence type="ECO:0000313" key="1">
    <source>
        <dbReference type="EMBL" id="TKV98712.1"/>
    </source>
</evidence>
<gene>
    <name evidence="1" type="ORF">SEVIR_9G577350v2</name>
</gene>
<name>A0A4U6TDN9_SETVI</name>
<dbReference type="EMBL" id="CM016560">
    <property type="protein sequence ID" value="TKV98712.1"/>
    <property type="molecule type" value="Genomic_DNA"/>
</dbReference>
<dbReference type="Proteomes" id="UP000298652">
    <property type="component" value="Chromosome 9"/>
</dbReference>
<dbReference type="AlphaFoldDB" id="A0A4U6TDN9"/>
<dbReference type="Gramene" id="TKV98712">
    <property type="protein sequence ID" value="TKV98712"/>
    <property type="gene ID" value="SEVIR_9G577350v2"/>
</dbReference>
<reference evidence="1" key="1">
    <citation type="submission" date="2019-03" db="EMBL/GenBank/DDBJ databases">
        <title>WGS assembly of Setaria viridis.</title>
        <authorList>
            <person name="Huang P."/>
            <person name="Jenkins J."/>
            <person name="Grimwood J."/>
            <person name="Barry K."/>
            <person name="Healey A."/>
            <person name="Mamidi S."/>
            <person name="Sreedasyam A."/>
            <person name="Shu S."/>
            <person name="Feldman M."/>
            <person name="Wu J."/>
            <person name="Yu Y."/>
            <person name="Chen C."/>
            <person name="Johnson J."/>
            <person name="Rokhsar D."/>
            <person name="Baxter I."/>
            <person name="Schmutz J."/>
            <person name="Brutnell T."/>
            <person name="Kellogg E."/>
        </authorList>
    </citation>
    <scope>NUCLEOTIDE SEQUENCE [LARGE SCALE GENOMIC DNA]</scope>
</reference>
<keyword evidence="2" id="KW-1185">Reference proteome</keyword>
<accession>A0A4U6TDN9</accession>
<organism evidence="1 2">
    <name type="scientific">Setaria viridis</name>
    <name type="common">Green bristlegrass</name>
    <name type="synonym">Setaria italica subsp. viridis</name>
    <dbReference type="NCBI Taxonomy" id="4556"/>
    <lineage>
        <taxon>Eukaryota</taxon>
        <taxon>Viridiplantae</taxon>
        <taxon>Streptophyta</taxon>
        <taxon>Embryophyta</taxon>
        <taxon>Tracheophyta</taxon>
        <taxon>Spermatophyta</taxon>
        <taxon>Magnoliopsida</taxon>
        <taxon>Liliopsida</taxon>
        <taxon>Poales</taxon>
        <taxon>Poaceae</taxon>
        <taxon>PACMAD clade</taxon>
        <taxon>Panicoideae</taxon>
        <taxon>Panicodae</taxon>
        <taxon>Paniceae</taxon>
        <taxon>Cenchrinae</taxon>
        <taxon>Setaria</taxon>
    </lineage>
</organism>
<protein>
    <submittedName>
        <fullName evidence="1">Uncharacterized protein</fullName>
    </submittedName>
</protein>